<evidence type="ECO:0000313" key="2">
    <source>
        <dbReference type="Proteomes" id="UP000229916"/>
    </source>
</evidence>
<dbReference type="Proteomes" id="UP000229916">
    <property type="component" value="Unassembled WGS sequence"/>
</dbReference>
<dbReference type="EMBL" id="PEWD01000032">
    <property type="protein sequence ID" value="PIU69087.1"/>
    <property type="molecule type" value="Genomic_DNA"/>
</dbReference>
<gene>
    <name evidence="1" type="ORF">COS81_01465</name>
</gene>
<protein>
    <submittedName>
        <fullName evidence="1">Uncharacterized protein</fullName>
    </submittedName>
</protein>
<proteinExistence type="predicted"/>
<comment type="caution">
    <text evidence="1">The sequence shown here is derived from an EMBL/GenBank/DDBJ whole genome shotgun (WGS) entry which is preliminary data.</text>
</comment>
<evidence type="ECO:0000313" key="1">
    <source>
        <dbReference type="EMBL" id="PIU69087.1"/>
    </source>
</evidence>
<sequence length="867" mass="95961">MKTMKTMRTVKKTRFLVLLILFMIFWLFPQNNKIDAGMDKLSSNCPTCPKNPLPRAGTMTCDSKDEQGDTKCTYQIPIPYESQYLDRDDEKGADSHVIYVWNVNDFSKALAEIRGNQSSNTSLTFDLKDYLEKSDFCTKNPGVTLSATFSYHLHYPSSCNIETRYATQAFGSSSCEIFCTDPAYPTNPDGGCCNNNYWGCMVAPNGGCCAWPSDYLKHKVGKDWSLGDWGPEVFMKRSCPPVTHKECVAGICKDEIGAGLDQCTNNSQCQHYECTGPAVCSLFMDSRPNLADACSLAHASADCPAGDCFSSSIYREDTLFDSGGGGVCYLNSYKLSNSSIGQFVTGTSSGGNSQVQTGHVYKDETPPTCDIKLYPHAIDKMQFVIDWGKNADSGDSDSGVRWYEVEKCVKRRGLEDPGYYQDEDVCGSSAEDINPSCRLCVDTATTFDTNCCESDDCQVGECDTSENGDSDFWKVVYEKCAPLSSSPNSIIESFPQTTFAVSELDETKSYYVRMRILDKAGNWSRPNLGGTLTSSDQFCGKIDENSVCEGTGKYSPWCGDQLNFGTPWFQVTDGHIHSNSTILSSPVSPQNVMVSDSSDTNYSYEGTDKRGGFVSSAGGISYGSGRAASERGSSEGWMARNYGVIHPLNSDSYSYGWFMENYSENIKELSHSSPAELLNALANSSCQNKTNCRFLYNNNLVLGNIMQDIKDRSRQAVIFVNGDLTIDQNFVPQESFPAECDEEGENCDVNGTKYLNLFTPSLMFIVKGEIKVDPEVTNIYGFFFSDLGFHDGWNVLANEEEPEYSEALRNKLWIFGALGSAGKIQFKRESVAHNLLRPSEQVVAVPKYFFELSSDDLLGIHNYIWGE</sequence>
<dbReference type="AlphaFoldDB" id="A0A2M7ANY6"/>
<accession>A0A2M7ANY6</accession>
<name>A0A2M7ANY6_UNCKA</name>
<organism evidence="1 2">
    <name type="scientific">candidate division WWE3 bacterium CG06_land_8_20_14_3_00_42_16</name>
    <dbReference type="NCBI Taxonomy" id="1975083"/>
    <lineage>
        <taxon>Bacteria</taxon>
        <taxon>Katanobacteria</taxon>
    </lineage>
</organism>
<reference evidence="2" key="1">
    <citation type="submission" date="2017-09" db="EMBL/GenBank/DDBJ databases">
        <title>Depth-based differentiation of microbial function through sediment-hosted aquifers and enrichment of novel symbionts in the deep terrestrial subsurface.</title>
        <authorList>
            <person name="Probst A.J."/>
            <person name="Ladd B."/>
            <person name="Jarett J.K."/>
            <person name="Geller-Mcgrath D.E."/>
            <person name="Sieber C.M.K."/>
            <person name="Emerson J.B."/>
            <person name="Anantharaman K."/>
            <person name="Thomas B.C."/>
            <person name="Malmstrom R."/>
            <person name="Stieglmeier M."/>
            <person name="Klingl A."/>
            <person name="Woyke T."/>
            <person name="Ryan C.M."/>
            <person name="Banfield J.F."/>
        </authorList>
    </citation>
    <scope>NUCLEOTIDE SEQUENCE [LARGE SCALE GENOMIC DNA]</scope>
</reference>